<dbReference type="InterPro" id="IPR006674">
    <property type="entry name" value="HD_domain"/>
</dbReference>
<feature type="domain" description="HD" evidence="1">
    <location>
        <begin position="37"/>
        <end position="174"/>
    </location>
</feature>
<keyword evidence="3" id="KW-1185">Reference proteome</keyword>
<comment type="caution">
    <text evidence="2">The sequence shown here is derived from an EMBL/GenBank/DDBJ whole genome shotgun (WGS) entry which is preliminary data.</text>
</comment>
<reference evidence="2" key="1">
    <citation type="submission" date="2019-05" db="EMBL/GenBank/DDBJ databases">
        <title>Isolation and characterization of methanogens from the cold seep sediment at Four-Way Closure Ridge.</title>
        <authorList>
            <person name="You Y.-T."/>
            <person name="Chen S.-C."/>
            <person name="Zhang W.-L."/>
            <person name="Lai M.-C."/>
        </authorList>
    </citation>
    <scope>NUCLEOTIDE SEQUENCE</scope>
    <source>
        <strain evidence="2">FWC-SCC3</strain>
    </source>
</reference>
<proteinExistence type="predicted"/>
<dbReference type="InterPro" id="IPR003607">
    <property type="entry name" value="HD/PDEase_dom"/>
</dbReference>
<dbReference type="Proteomes" id="UP001168423">
    <property type="component" value="Unassembled WGS sequence"/>
</dbReference>
<gene>
    <name evidence="2" type="ORF">FGW20_12385</name>
</gene>
<evidence type="ECO:0000313" key="2">
    <source>
        <dbReference type="EMBL" id="MDN7013808.1"/>
    </source>
</evidence>
<evidence type="ECO:0000313" key="3">
    <source>
        <dbReference type="Proteomes" id="UP001168423"/>
    </source>
</evidence>
<evidence type="ECO:0000259" key="1">
    <source>
        <dbReference type="PROSITE" id="PS51831"/>
    </source>
</evidence>
<dbReference type="InterPro" id="IPR050135">
    <property type="entry name" value="dGTPase-like"/>
</dbReference>
<dbReference type="Pfam" id="PF01966">
    <property type="entry name" value="HD"/>
    <property type="match status" value="1"/>
</dbReference>
<dbReference type="PANTHER" id="PTHR11373:SF4">
    <property type="entry name" value="DEOXYNUCLEOSIDE TRIPHOSPHATE TRIPHOSPHOHYDROLASE SAMHD1"/>
    <property type="match status" value="1"/>
</dbReference>
<dbReference type="EMBL" id="VCYI01000020">
    <property type="protein sequence ID" value="MDN7013808.1"/>
    <property type="molecule type" value="Genomic_DNA"/>
</dbReference>
<dbReference type="CDD" id="cd00077">
    <property type="entry name" value="HDc"/>
    <property type="match status" value="1"/>
</dbReference>
<organism evidence="2 3">
    <name type="scientific">Methanoculleus methanifontis</name>
    <dbReference type="NCBI Taxonomy" id="2584086"/>
    <lineage>
        <taxon>Archaea</taxon>
        <taxon>Methanobacteriati</taxon>
        <taxon>Methanobacteriota</taxon>
        <taxon>Stenosarchaea group</taxon>
        <taxon>Methanomicrobia</taxon>
        <taxon>Methanomicrobiales</taxon>
        <taxon>Methanomicrobiaceae</taxon>
        <taxon>Methanoculleus</taxon>
    </lineage>
</organism>
<dbReference type="Pfam" id="PF19276">
    <property type="entry name" value="HD_assoc_2"/>
    <property type="match status" value="1"/>
</dbReference>
<dbReference type="PANTHER" id="PTHR11373">
    <property type="entry name" value="DEOXYNUCLEOSIDE TRIPHOSPHATE TRIPHOSPHOHYDROLASE"/>
    <property type="match status" value="1"/>
</dbReference>
<protein>
    <submittedName>
        <fullName evidence="2">HD domain-containing protein</fullName>
    </submittedName>
</protein>
<dbReference type="SMART" id="SM00471">
    <property type="entry name" value="HDc"/>
    <property type="match status" value="1"/>
</dbReference>
<dbReference type="InterPro" id="IPR045509">
    <property type="entry name" value="HD_assoc_2"/>
</dbReference>
<dbReference type="PROSITE" id="PS51831">
    <property type="entry name" value="HD"/>
    <property type="match status" value="1"/>
</dbReference>
<dbReference type="SUPFAM" id="SSF109604">
    <property type="entry name" value="HD-domain/PDEase-like"/>
    <property type="match status" value="1"/>
</dbReference>
<name>A0ABT8M5D4_9EURY</name>
<accession>A0ABT8M5D4</accession>
<sequence>MNSSEREVLNSAPVQRLRHIHQLALTSLVYPGATHRRFEHSLGVMELATRIYNAVLESGETEILGIDRGEYDGMYYRRVLRMAALIHDIGHAPFSHASEDLFPGDCNHEAMTLRLIESDEMEKIWVKLKIQSEDVAKLALGRNHPKKKTFSNTEAILSEIITGDAFGADRMDYLLRDSHHTGVAYGRFDHYRLIETLRILPKTYEGGSKEPALGVESGGLQSAEALLLARYFMFSQLYFHPVRRIYDIHLKEYLQAWLLGGRFPGDVTGLLNLTDNEVMAGIWRASRDPDLPGHDAAERIVMRNHYRVLYTRNPDDVLKCREAGLAIYTVACEVFGEENVRHDRPKVSASQVAFPVLELDERIVSSLLKSDVLRHIPEVAVDTVYIHPELLDAGRVWLNENRENIIESGSEPEDMT</sequence>
<dbReference type="Gene3D" id="1.10.3210.10">
    <property type="entry name" value="Hypothetical protein af1432"/>
    <property type="match status" value="1"/>
</dbReference>